<reference evidence="6" key="1">
    <citation type="submission" date="2020-12" db="EMBL/GenBank/DDBJ databases">
        <title>Bacterial taxonomy.</title>
        <authorList>
            <person name="Pan X."/>
        </authorList>
    </citation>
    <scope>NUCLEOTIDE SEQUENCE</scope>
    <source>
        <strain evidence="6">KCTC 52957</strain>
    </source>
</reference>
<dbReference type="PANTHER" id="PTHR47359">
    <property type="entry name" value="PEPTIDOGLYCAN DL-ENDOPEPTIDASE CWLO"/>
    <property type="match status" value="1"/>
</dbReference>
<dbReference type="GO" id="GO:0006508">
    <property type="term" value="P:proteolysis"/>
    <property type="evidence" value="ECO:0007669"/>
    <property type="project" value="UniProtKB-KW"/>
</dbReference>
<accession>A0A934IHQ0</accession>
<proteinExistence type="inferred from homology"/>
<dbReference type="InterPro" id="IPR051794">
    <property type="entry name" value="PG_Endopeptidase_C40"/>
</dbReference>
<dbReference type="InterPro" id="IPR000064">
    <property type="entry name" value="NLP_P60_dom"/>
</dbReference>
<dbReference type="EMBL" id="JAEKPD010000009">
    <property type="protein sequence ID" value="MBJ3763272.1"/>
    <property type="molecule type" value="Genomic_DNA"/>
</dbReference>
<keyword evidence="7" id="KW-1185">Reference proteome</keyword>
<keyword evidence="4" id="KW-0788">Thiol protease</keyword>
<dbReference type="GO" id="GO:0008234">
    <property type="term" value="F:cysteine-type peptidase activity"/>
    <property type="evidence" value="ECO:0007669"/>
    <property type="project" value="UniProtKB-KW"/>
</dbReference>
<evidence type="ECO:0000256" key="1">
    <source>
        <dbReference type="ARBA" id="ARBA00007074"/>
    </source>
</evidence>
<dbReference type="InterPro" id="IPR041382">
    <property type="entry name" value="SH3_16"/>
</dbReference>
<evidence type="ECO:0000313" key="6">
    <source>
        <dbReference type="EMBL" id="MBJ3763272.1"/>
    </source>
</evidence>
<dbReference type="SUPFAM" id="SSF54001">
    <property type="entry name" value="Cysteine proteinases"/>
    <property type="match status" value="1"/>
</dbReference>
<dbReference type="Pfam" id="PF00877">
    <property type="entry name" value="NLPC_P60"/>
    <property type="match status" value="1"/>
</dbReference>
<comment type="similarity">
    <text evidence="1">Belongs to the peptidase C40 family.</text>
</comment>
<evidence type="ECO:0000256" key="3">
    <source>
        <dbReference type="ARBA" id="ARBA00022801"/>
    </source>
</evidence>
<protein>
    <submittedName>
        <fullName evidence="6">C40 family peptidase</fullName>
    </submittedName>
</protein>
<dbReference type="Gene3D" id="3.90.1720.10">
    <property type="entry name" value="endopeptidase domain like (from Nostoc punctiforme)"/>
    <property type="match status" value="1"/>
</dbReference>
<keyword evidence="2" id="KW-0645">Protease</keyword>
<dbReference type="PROSITE" id="PS51935">
    <property type="entry name" value="NLPC_P60"/>
    <property type="match status" value="1"/>
</dbReference>
<dbReference type="RefSeq" id="WP_198916445.1">
    <property type="nucleotide sequence ID" value="NZ_JAEKPD010000009.1"/>
</dbReference>
<evidence type="ECO:0000256" key="4">
    <source>
        <dbReference type="ARBA" id="ARBA00022807"/>
    </source>
</evidence>
<evidence type="ECO:0000256" key="2">
    <source>
        <dbReference type="ARBA" id="ARBA00022670"/>
    </source>
</evidence>
<keyword evidence="3" id="KW-0378">Hydrolase</keyword>
<dbReference type="AlphaFoldDB" id="A0A934IHQ0"/>
<dbReference type="Pfam" id="PF18348">
    <property type="entry name" value="SH3_16"/>
    <property type="match status" value="1"/>
</dbReference>
<evidence type="ECO:0000259" key="5">
    <source>
        <dbReference type="PROSITE" id="PS51935"/>
    </source>
</evidence>
<evidence type="ECO:0000313" key="7">
    <source>
        <dbReference type="Proteomes" id="UP000642488"/>
    </source>
</evidence>
<sequence length="279" mass="29678">MSDRRLTPANGRVAAAHLKGMVEAMTFTDGTPAAVTAPLTDIWTTPDATARDRQLLRGEAVRIYERRGGMAFIRADRDGYVGYVRESDLGDPVAITHIVGVPASHLYPMPDIKMPALARLSFGARLRVVAASERFFELDDGSHVPRPHLRPANKPFTDPASVAQLFFGVPYLWGGNSADGIDCSGLVQAALLACGHPCPGDSDLQEGVVGDAIALDSPVLRGDLYFWKGHVAMAVDGAVLVHANAHHMATAYEPIADAIARIAGQGDGPVTARRRLPGA</sequence>
<comment type="caution">
    <text evidence="6">The sequence shown here is derived from an EMBL/GenBank/DDBJ whole genome shotgun (WGS) entry which is preliminary data.</text>
</comment>
<gene>
    <name evidence="6" type="ORF">ILP92_10990</name>
</gene>
<feature type="domain" description="NlpC/P60" evidence="5">
    <location>
        <begin position="151"/>
        <end position="277"/>
    </location>
</feature>
<dbReference type="InterPro" id="IPR038765">
    <property type="entry name" value="Papain-like_cys_pep_sf"/>
</dbReference>
<name>A0A934IHQ0_9RHOB</name>
<organism evidence="6 7">
    <name type="scientific">Palleronia pontilimi</name>
    <dbReference type="NCBI Taxonomy" id="1964209"/>
    <lineage>
        <taxon>Bacteria</taxon>
        <taxon>Pseudomonadati</taxon>
        <taxon>Pseudomonadota</taxon>
        <taxon>Alphaproteobacteria</taxon>
        <taxon>Rhodobacterales</taxon>
        <taxon>Roseobacteraceae</taxon>
        <taxon>Palleronia</taxon>
    </lineage>
</organism>
<dbReference type="Proteomes" id="UP000642488">
    <property type="component" value="Unassembled WGS sequence"/>
</dbReference>
<dbReference type="PANTHER" id="PTHR47359:SF3">
    <property type="entry name" value="NLP_P60 DOMAIN-CONTAINING PROTEIN-RELATED"/>
    <property type="match status" value="1"/>
</dbReference>